<evidence type="ECO:0000313" key="4">
    <source>
        <dbReference type="Proteomes" id="UP001500177"/>
    </source>
</evidence>
<accession>A0ABN2ACG7</accession>
<organism evidence="3 4">
    <name type="scientific">Brevibacterium permense</name>
    <dbReference type="NCBI Taxonomy" id="234834"/>
    <lineage>
        <taxon>Bacteria</taxon>
        <taxon>Bacillati</taxon>
        <taxon>Actinomycetota</taxon>
        <taxon>Actinomycetes</taxon>
        <taxon>Micrococcales</taxon>
        <taxon>Brevibacteriaceae</taxon>
        <taxon>Brevibacterium</taxon>
    </lineage>
</organism>
<feature type="domain" description="SnoaL-like" evidence="2">
    <location>
        <begin position="42"/>
        <end position="141"/>
    </location>
</feature>
<evidence type="ECO:0000313" key="3">
    <source>
        <dbReference type="EMBL" id="GAA1514507.1"/>
    </source>
</evidence>
<comment type="caution">
    <text evidence="3">The sequence shown here is derived from an EMBL/GenBank/DDBJ whole genome shotgun (WGS) entry which is preliminary data.</text>
</comment>
<proteinExistence type="predicted"/>
<evidence type="ECO:0000259" key="2">
    <source>
        <dbReference type="Pfam" id="PF12680"/>
    </source>
</evidence>
<dbReference type="Proteomes" id="UP001500177">
    <property type="component" value="Unassembled WGS sequence"/>
</dbReference>
<sequence>MRNEVAVGKEKRPGGPAEPMAGPEYEMSHCYGSAMASVTELVKRYYTTVDAGDADATSALFAADASYDRPGYPTMVGRQITDFYHGERIIESGAHSLQEILVDGDRASSRGVFSGRLKDGSETSVGFADFFLFNTEGLIAERTTYFYQAAV</sequence>
<keyword evidence="4" id="KW-1185">Reference proteome</keyword>
<dbReference type="SUPFAM" id="SSF54427">
    <property type="entry name" value="NTF2-like"/>
    <property type="match status" value="1"/>
</dbReference>
<name>A0ABN2ACG7_9MICO</name>
<dbReference type="InterPro" id="IPR037401">
    <property type="entry name" value="SnoaL-like"/>
</dbReference>
<dbReference type="EMBL" id="BAAALX010000009">
    <property type="protein sequence ID" value="GAA1514507.1"/>
    <property type="molecule type" value="Genomic_DNA"/>
</dbReference>
<reference evidence="3 4" key="1">
    <citation type="journal article" date="2019" name="Int. J. Syst. Evol. Microbiol.">
        <title>The Global Catalogue of Microorganisms (GCM) 10K type strain sequencing project: providing services to taxonomists for standard genome sequencing and annotation.</title>
        <authorList>
            <consortium name="The Broad Institute Genomics Platform"/>
            <consortium name="The Broad Institute Genome Sequencing Center for Infectious Disease"/>
            <person name="Wu L."/>
            <person name="Ma J."/>
        </authorList>
    </citation>
    <scope>NUCLEOTIDE SEQUENCE [LARGE SCALE GENOMIC DNA]</scope>
    <source>
        <strain evidence="3 4">JCM 13318</strain>
    </source>
</reference>
<dbReference type="Pfam" id="PF12680">
    <property type="entry name" value="SnoaL_2"/>
    <property type="match status" value="1"/>
</dbReference>
<dbReference type="InterPro" id="IPR032710">
    <property type="entry name" value="NTF2-like_dom_sf"/>
</dbReference>
<dbReference type="Gene3D" id="3.10.450.50">
    <property type="match status" value="1"/>
</dbReference>
<feature type="compositionally biased region" description="Basic and acidic residues" evidence="1">
    <location>
        <begin position="1"/>
        <end position="13"/>
    </location>
</feature>
<gene>
    <name evidence="3" type="ORF">GCM10009690_16850</name>
</gene>
<feature type="region of interest" description="Disordered" evidence="1">
    <location>
        <begin position="1"/>
        <end position="21"/>
    </location>
</feature>
<evidence type="ECO:0000256" key="1">
    <source>
        <dbReference type="SAM" id="MobiDB-lite"/>
    </source>
</evidence>
<protein>
    <recommendedName>
        <fullName evidence="2">SnoaL-like domain-containing protein</fullName>
    </recommendedName>
</protein>